<evidence type="ECO:0000313" key="2">
    <source>
        <dbReference type="EMBL" id="MFD0931118.1"/>
    </source>
</evidence>
<dbReference type="RefSeq" id="WP_379656457.1">
    <property type="nucleotide sequence ID" value="NZ_JBHTIV010000002.1"/>
</dbReference>
<keyword evidence="1" id="KW-0732">Signal</keyword>
<accession>A0ABW3GN56</accession>
<sequence>MKKLLLLLILIISFSSSAQQNAVNLKWNISDTLTYKTIIKDTYREDGVDENKSDSLSGDLGSTLREMRNKMAHSTYESKLFPDEEGNIDILINAVQTDSTDSFFSKIIKMTGVPFLRGKVSPEGELLSFYYKREHKNMTSLLFELPTKPLEVGDEWNLNINLISLDQNFYADTLQRKNIVRLKDIIIKNENRIAVIEYDVQEYVSGTIEMTMKSMFPKLKDKKVNMKISYTGTGEFDIESGYWISYDGTMETDTDFSLFDFNTHKTTEFKLTLKK</sequence>
<dbReference type="EMBL" id="JBHTIV010000002">
    <property type="protein sequence ID" value="MFD0931118.1"/>
    <property type="molecule type" value="Genomic_DNA"/>
</dbReference>
<name>A0ABW3GN56_9FLAO</name>
<keyword evidence="3" id="KW-1185">Reference proteome</keyword>
<dbReference type="Proteomes" id="UP001597049">
    <property type="component" value="Unassembled WGS sequence"/>
</dbReference>
<reference evidence="3" key="1">
    <citation type="journal article" date="2019" name="Int. J. Syst. Evol. Microbiol.">
        <title>The Global Catalogue of Microorganisms (GCM) 10K type strain sequencing project: providing services to taxonomists for standard genome sequencing and annotation.</title>
        <authorList>
            <consortium name="The Broad Institute Genomics Platform"/>
            <consortium name="The Broad Institute Genome Sequencing Center for Infectious Disease"/>
            <person name="Wu L."/>
            <person name="Ma J."/>
        </authorList>
    </citation>
    <scope>NUCLEOTIDE SEQUENCE [LARGE SCALE GENOMIC DNA]</scope>
    <source>
        <strain evidence="3">CCUG 56752</strain>
    </source>
</reference>
<comment type="caution">
    <text evidence="2">The sequence shown here is derived from an EMBL/GenBank/DDBJ whole genome shotgun (WGS) entry which is preliminary data.</text>
</comment>
<gene>
    <name evidence="2" type="ORF">ACFQ0R_00755</name>
</gene>
<evidence type="ECO:0000313" key="3">
    <source>
        <dbReference type="Proteomes" id="UP001597049"/>
    </source>
</evidence>
<protein>
    <submittedName>
        <fullName evidence="2">Uncharacterized protein</fullName>
    </submittedName>
</protein>
<feature type="chain" id="PRO_5046872665" evidence="1">
    <location>
        <begin position="19"/>
        <end position="275"/>
    </location>
</feature>
<organism evidence="2 3">
    <name type="scientific">Psychroflexus salinarum</name>
    <dbReference type="NCBI Taxonomy" id="546024"/>
    <lineage>
        <taxon>Bacteria</taxon>
        <taxon>Pseudomonadati</taxon>
        <taxon>Bacteroidota</taxon>
        <taxon>Flavobacteriia</taxon>
        <taxon>Flavobacteriales</taxon>
        <taxon>Flavobacteriaceae</taxon>
        <taxon>Psychroflexus</taxon>
    </lineage>
</organism>
<proteinExistence type="predicted"/>
<feature type="signal peptide" evidence="1">
    <location>
        <begin position="1"/>
        <end position="18"/>
    </location>
</feature>
<evidence type="ECO:0000256" key="1">
    <source>
        <dbReference type="SAM" id="SignalP"/>
    </source>
</evidence>